<accession>A0AAW2Y8Z9</accession>
<dbReference type="AlphaFoldDB" id="A0AAW2Y8Z9"/>
<dbReference type="EMBL" id="JACGWN010000001">
    <property type="protein sequence ID" value="KAL0462230.1"/>
    <property type="molecule type" value="Genomic_DNA"/>
</dbReference>
<proteinExistence type="predicted"/>
<dbReference type="CDD" id="cd09272">
    <property type="entry name" value="RNase_HI_RT_Ty1"/>
    <property type="match status" value="1"/>
</dbReference>
<evidence type="ECO:0000313" key="1">
    <source>
        <dbReference type="EMBL" id="KAL0462230.1"/>
    </source>
</evidence>
<sequence>MGGAPISWKTKKHATISRSTAEAEYQSMASVVCELTWVTSLVQELHIWIEVPVAFFCDSKQQYILRKIQFFMNEQSTWRLIVTLFVQVQSRFHHTNAHSIRAAIGRFIHKTTSGTFLVNFACQVGIGITHPKSNL</sequence>
<reference evidence="1" key="1">
    <citation type="submission" date="2020-06" db="EMBL/GenBank/DDBJ databases">
        <authorList>
            <person name="Li T."/>
            <person name="Hu X."/>
            <person name="Zhang T."/>
            <person name="Song X."/>
            <person name="Zhang H."/>
            <person name="Dai N."/>
            <person name="Sheng W."/>
            <person name="Hou X."/>
            <person name="Wei L."/>
        </authorList>
    </citation>
    <scope>NUCLEOTIDE SEQUENCE</scope>
    <source>
        <strain evidence="1">KEN1</strain>
        <tissue evidence="1">Leaf</tissue>
    </source>
</reference>
<organism evidence="1">
    <name type="scientific">Sesamum latifolium</name>
    <dbReference type="NCBI Taxonomy" id="2727402"/>
    <lineage>
        <taxon>Eukaryota</taxon>
        <taxon>Viridiplantae</taxon>
        <taxon>Streptophyta</taxon>
        <taxon>Embryophyta</taxon>
        <taxon>Tracheophyta</taxon>
        <taxon>Spermatophyta</taxon>
        <taxon>Magnoliopsida</taxon>
        <taxon>eudicotyledons</taxon>
        <taxon>Gunneridae</taxon>
        <taxon>Pentapetalae</taxon>
        <taxon>asterids</taxon>
        <taxon>lamiids</taxon>
        <taxon>Lamiales</taxon>
        <taxon>Pedaliaceae</taxon>
        <taxon>Sesamum</taxon>
    </lineage>
</organism>
<name>A0AAW2Y8Z9_9LAMI</name>
<protein>
    <submittedName>
        <fullName evidence="1">Uncharacterized protein</fullName>
    </submittedName>
</protein>
<comment type="caution">
    <text evidence="1">The sequence shown here is derived from an EMBL/GenBank/DDBJ whole genome shotgun (WGS) entry which is preliminary data.</text>
</comment>
<reference evidence="1" key="2">
    <citation type="journal article" date="2024" name="Plant">
        <title>Genomic evolution and insights into agronomic trait innovations of Sesamum species.</title>
        <authorList>
            <person name="Miao H."/>
            <person name="Wang L."/>
            <person name="Qu L."/>
            <person name="Liu H."/>
            <person name="Sun Y."/>
            <person name="Le M."/>
            <person name="Wang Q."/>
            <person name="Wei S."/>
            <person name="Zheng Y."/>
            <person name="Lin W."/>
            <person name="Duan Y."/>
            <person name="Cao H."/>
            <person name="Xiong S."/>
            <person name="Wang X."/>
            <person name="Wei L."/>
            <person name="Li C."/>
            <person name="Ma Q."/>
            <person name="Ju M."/>
            <person name="Zhao R."/>
            <person name="Li G."/>
            <person name="Mu C."/>
            <person name="Tian Q."/>
            <person name="Mei H."/>
            <person name="Zhang T."/>
            <person name="Gao T."/>
            <person name="Zhang H."/>
        </authorList>
    </citation>
    <scope>NUCLEOTIDE SEQUENCE</scope>
    <source>
        <strain evidence="1">KEN1</strain>
    </source>
</reference>
<gene>
    <name evidence="1" type="ORF">Slati_0110600</name>
</gene>
<dbReference type="PANTHER" id="PTHR11439:SF499">
    <property type="entry name" value="PPC DOMAIN-CONTAINING PROTEIN"/>
    <property type="match status" value="1"/>
</dbReference>
<dbReference type="PANTHER" id="PTHR11439">
    <property type="entry name" value="GAG-POL-RELATED RETROTRANSPOSON"/>
    <property type="match status" value="1"/>
</dbReference>